<evidence type="ECO:0000313" key="2">
    <source>
        <dbReference type="Proteomes" id="UP000078503"/>
    </source>
</evidence>
<keyword evidence="2" id="KW-1185">Reference proteome</keyword>
<gene>
    <name evidence="1" type="ORF">A3K86_19785</name>
</gene>
<comment type="caution">
    <text evidence="1">The sequence shown here is derived from an EMBL/GenBank/DDBJ whole genome shotgun (WGS) entry which is preliminary data.</text>
</comment>
<sequence>MAVGVPMIASAATLPQLDGVWQCTSEETNNATQKSWVLYDFSEQGIVKSQEWIQYLNEREIQLEYSLFVNYQFTQKGDDYMLKPIKMAREVVSDPLDIDPFNAEQMRDLNGYRIFFKPSLTASDEAQFEMWYHITPNHHFTMDCEQKPTKFAGVSFK</sequence>
<dbReference type="EMBL" id="LVHF01000033">
    <property type="protein sequence ID" value="OAN11201.1"/>
    <property type="molecule type" value="Genomic_DNA"/>
</dbReference>
<proteinExistence type="predicted"/>
<organism evidence="1 2">
    <name type="scientific">Photobacterium jeanii</name>
    <dbReference type="NCBI Taxonomy" id="858640"/>
    <lineage>
        <taxon>Bacteria</taxon>
        <taxon>Pseudomonadati</taxon>
        <taxon>Pseudomonadota</taxon>
        <taxon>Gammaproteobacteria</taxon>
        <taxon>Vibrionales</taxon>
        <taxon>Vibrionaceae</taxon>
        <taxon>Photobacterium</taxon>
    </lineage>
</organism>
<protein>
    <submittedName>
        <fullName evidence="1">Uncharacterized protein</fullName>
    </submittedName>
</protein>
<dbReference type="AlphaFoldDB" id="A0A178K1P5"/>
<accession>A0A178K1P5</accession>
<evidence type="ECO:0000313" key="1">
    <source>
        <dbReference type="EMBL" id="OAN11201.1"/>
    </source>
</evidence>
<reference evidence="1 2" key="1">
    <citation type="submission" date="2016-03" db="EMBL/GenBank/DDBJ databases">
        <title>Photobacterium proteolyticum sp. nov. a protease producing bacterium isolated from ocean sediments of Laizhou Bay.</title>
        <authorList>
            <person name="Li Y."/>
        </authorList>
    </citation>
    <scope>NUCLEOTIDE SEQUENCE [LARGE SCALE GENOMIC DNA]</scope>
    <source>
        <strain evidence="1 2">R-40508</strain>
    </source>
</reference>
<name>A0A178K1P5_9GAMM</name>
<dbReference type="Proteomes" id="UP000078503">
    <property type="component" value="Unassembled WGS sequence"/>
</dbReference>